<comment type="caution">
    <text evidence="14">The sequence shown here is derived from an EMBL/GenBank/DDBJ whole genome shotgun (WGS) entry which is preliminary data.</text>
</comment>
<dbReference type="Gene3D" id="2.40.170.20">
    <property type="entry name" value="TonB-dependent receptor, beta-barrel domain"/>
    <property type="match status" value="1"/>
</dbReference>
<sequence>MGHPGDAHQRDADRAASRPLIHPKRSHRPGEHAAHAPDVQVRTPSSGQRASGPTRKQEGMPCVPGIIHDPACPMIEPFAKLAKCRLVLGESGSGRQRVGMRASWQGWMLRVRLPRILGERGWPASLLCHATTFACPLGLTLLGTGAALTPRPALAETIVASRTYAVMAGSLSHALDALAVQGDLQLVYAPDLIDDKITHGVSGRFTPVDALKHVLAGTGLTWKAINASTFVLEASPASHPVRHAFVPIITEQPRTLTTVNVSGSLIGNADIQTATPTTTITAEDIRARGFNNLADVLENSVLATGSVQGPQLAGAFTQGAQAVSLFGLSPEFTLILLDGKPVANFGRLYNGTLNFTNLSNFPIAMIDHIDVMPGGASSIYGSQAIGGVINIVTKSHMDGAELSARAGGYSDGGGANQRISGVYGHDIGAWHILGAVEFDNASPIWGYQRPLTAGDSGVGVAAATSVQAGILNFGNASTFTGRPLGYLTPPDGCATQLFGGSTMLVTSASPNPPGQYCGSRAIDGDMTFSNQQRSYDGMLKLAYQLDSVRFYGDAMVNSQQQRWFPGVTAWFPDDLPQGAIEDATTGEFLYPERYFSPEEMPGGLAGQMYRQDDLLYQADIGANGQWGDSGWDWDVYYMRTGDRTDIAEPLLITSKIDAFFTGMFGPSLGVDTHSGFMTYNTNYNAFFQAITPAQYASFTQQVDENSSTWINQARATLSNASLFTLPGGDAGVAALIEGGSEAWYEPIGPVFTQDDVFEHAAAGGGGERSHAATAFELNLPLLKALTIDLSGRYDHYALEHGSDNHKFTYKAGIEYRPFDTWLIRGNYTTSFKVPDLSSIFLAPTDYYTIVTDYYQCATAHAAVCGTNYQYTVQGTTLANPTLQPTSAQSWTLGTVWSPVEGLDLSVDYLRIAIQDEVVQQDVNLLLRNDAECLLGQLPADSATCAAAIDQVQRAHGTGPIEGITTYYANLANETAKSIMGSARYQHALFDAGTLKLQLDYNDMLEHDYQIAPGQQPINQLTNAVYSTEFKSIVSASLTWTSPGETWTSTLYGHRYGPSPNYTATNIGIGAVGAARVSPWITLNGSVTYRPTHRLSLSLLVNNLTNRMPPTDGSYVTYPYFNNQNYNIYGREIMLQADMSLGNSAR</sequence>
<evidence type="ECO:0000313" key="14">
    <source>
        <dbReference type="EMBL" id="RDS81710.1"/>
    </source>
</evidence>
<evidence type="ECO:0000256" key="11">
    <source>
        <dbReference type="RuleBase" id="RU003357"/>
    </source>
</evidence>
<dbReference type="GO" id="GO:0009279">
    <property type="term" value="C:cell outer membrane"/>
    <property type="evidence" value="ECO:0007669"/>
    <property type="project" value="UniProtKB-SubCell"/>
</dbReference>
<dbReference type="PANTHER" id="PTHR47234">
    <property type="match status" value="1"/>
</dbReference>
<keyword evidence="6" id="KW-0408">Iron</keyword>
<keyword evidence="2 10" id="KW-0813">Transport</keyword>
<keyword evidence="14" id="KW-0675">Receptor</keyword>
<evidence type="ECO:0000256" key="1">
    <source>
        <dbReference type="ARBA" id="ARBA00004571"/>
    </source>
</evidence>
<comment type="subcellular location">
    <subcellularLocation>
        <location evidence="1 10">Cell outer membrane</location>
        <topology evidence="1 10">Multi-pass membrane protein</topology>
    </subcellularLocation>
</comment>
<protein>
    <submittedName>
        <fullName evidence="14">Outer membrane receptor protein</fullName>
    </submittedName>
</protein>
<dbReference type="Proteomes" id="UP000254258">
    <property type="component" value="Unassembled WGS sequence"/>
</dbReference>
<evidence type="ECO:0000256" key="10">
    <source>
        <dbReference type="PROSITE-ProRule" id="PRU01360"/>
    </source>
</evidence>
<reference evidence="14 15" key="1">
    <citation type="submission" date="2018-07" db="EMBL/GenBank/DDBJ databases">
        <title>Dyella monticola sp. nov. and Dyella psychrodurans sp. nov. isolated from monsoon evergreen broad-leaved forest soil of Dinghu Mountain, China.</title>
        <authorList>
            <person name="Gao Z."/>
            <person name="Qiu L."/>
        </authorList>
    </citation>
    <scope>NUCLEOTIDE SEQUENCE [LARGE SCALE GENOMIC DNA]</scope>
    <source>
        <strain evidence="14 15">4G-K06</strain>
    </source>
</reference>
<keyword evidence="7 11" id="KW-0798">TonB box</keyword>
<proteinExistence type="inferred from homology"/>
<gene>
    <name evidence="14" type="ORF">DWU98_10860</name>
</gene>
<keyword evidence="15" id="KW-1185">Reference proteome</keyword>
<evidence type="ECO:0000256" key="5">
    <source>
        <dbReference type="ARBA" id="ARBA00022692"/>
    </source>
</evidence>
<dbReference type="AlphaFoldDB" id="A0A370X0A1"/>
<evidence type="ECO:0000256" key="7">
    <source>
        <dbReference type="ARBA" id="ARBA00023077"/>
    </source>
</evidence>
<organism evidence="14 15">
    <name type="scientific">Dyella monticola</name>
    <dbReference type="NCBI Taxonomy" id="1927958"/>
    <lineage>
        <taxon>Bacteria</taxon>
        <taxon>Pseudomonadati</taxon>
        <taxon>Pseudomonadota</taxon>
        <taxon>Gammaproteobacteria</taxon>
        <taxon>Lysobacterales</taxon>
        <taxon>Rhodanobacteraceae</taxon>
        <taxon>Dyella</taxon>
    </lineage>
</organism>
<evidence type="ECO:0000256" key="12">
    <source>
        <dbReference type="SAM" id="MobiDB-lite"/>
    </source>
</evidence>
<evidence type="ECO:0000256" key="2">
    <source>
        <dbReference type="ARBA" id="ARBA00022448"/>
    </source>
</evidence>
<dbReference type="InterPro" id="IPR012910">
    <property type="entry name" value="Plug_dom"/>
</dbReference>
<keyword evidence="9 10" id="KW-0998">Cell outer membrane</keyword>
<dbReference type="InterPro" id="IPR037066">
    <property type="entry name" value="Plug_dom_sf"/>
</dbReference>
<feature type="domain" description="Secretin/TonB short N-terminal" evidence="13">
    <location>
        <begin position="184"/>
        <end position="235"/>
    </location>
</feature>
<dbReference type="Pfam" id="PF07715">
    <property type="entry name" value="Plug"/>
    <property type="match status" value="1"/>
</dbReference>
<keyword evidence="8 10" id="KW-0472">Membrane</keyword>
<feature type="region of interest" description="Disordered" evidence="12">
    <location>
        <begin position="1"/>
        <end position="62"/>
    </location>
</feature>
<evidence type="ECO:0000256" key="9">
    <source>
        <dbReference type="ARBA" id="ARBA00023237"/>
    </source>
</evidence>
<dbReference type="InterPro" id="IPR036942">
    <property type="entry name" value="Beta-barrel_TonB_sf"/>
</dbReference>
<evidence type="ECO:0000256" key="3">
    <source>
        <dbReference type="ARBA" id="ARBA00022452"/>
    </source>
</evidence>
<evidence type="ECO:0000256" key="4">
    <source>
        <dbReference type="ARBA" id="ARBA00022496"/>
    </source>
</evidence>
<dbReference type="InterPro" id="IPR039426">
    <property type="entry name" value="TonB-dep_rcpt-like"/>
</dbReference>
<evidence type="ECO:0000313" key="15">
    <source>
        <dbReference type="Proteomes" id="UP000254258"/>
    </source>
</evidence>
<dbReference type="InterPro" id="IPR011662">
    <property type="entry name" value="Secretin/TonB_short_N"/>
</dbReference>
<dbReference type="Pfam" id="PF00593">
    <property type="entry name" value="TonB_dep_Rec_b-barrel"/>
    <property type="match status" value="1"/>
</dbReference>
<keyword evidence="3 10" id="KW-1134">Transmembrane beta strand</keyword>
<dbReference type="InterPro" id="IPR000531">
    <property type="entry name" value="Beta-barrel_TonB"/>
</dbReference>
<keyword evidence="4" id="KW-0406">Ion transport</keyword>
<dbReference type="PROSITE" id="PS52016">
    <property type="entry name" value="TONB_DEPENDENT_REC_3"/>
    <property type="match status" value="1"/>
</dbReference>
<accession>A0A370X0A1</accession>
<evidence type="ECO:0000256" key="6">
    <source>
        <dbReference type="ARBA" id="ARBA00023004"/>
    </source>
</evidence>
<dbReference type="Gene3D" id="3.55.50.30">
    <property type="match status" value="1"/>
</dbReference>
<keyword evidence="5 10" id="KW-0812">Transmembrane</keyword>
<dbReference type="EMBL" id="QRBE01000005">
    <property type="protein sequence ID" value="RDS81710.1"/>
    <property type="molecule type" value="Genomic_DNA"/>
</dbReference>
<comment type="similarity">
    <text evidence="10 11">Belongs to the TonB-dependent receptor family.</text>
</comment>
<name>A0A370X0A1_9GAMM</name>
<dbReference type="SUPFAM" id="SSF56935">
    <property type="entry name" value="Porins"/>
    <property type="match status" value="1"/>
</dbReference>
<dbReference type="PANTHER" id="PTHR47234:SF1">
    <property type="entry name" value="TONB-DEPENDENT RECEPTOR"/>
    <property type="match status" value="1"/>
</dbReference>
<dbReference type="SMART" id="SM00965">
    <property type="entry name" value="STN"/>
    <property type="match status" value="1"/>
</dbReference>
<evidence type="ECO:0000256" key="8">
    <source>
        <dbReference type="ARBA" id="ARBA00023136"/>
    </source>
</evidence>
<feature type="compositionally biased region" description="Polar residues" evidence="12">
    <location>
        <begin position="42"/>
        <end position="51"/>
    </location>
</feature>
<evidence type="ECO:0000259" key="13">
    <source>
        <dbReference type="SMART" id="SM00965"/>
    </source>
</evidence>
<keyword evidence="4" id="KW-0410">Iron transport</keyword>
<dbReference type="GO" id="GO:0006826">
    <property type="term" value="P:iron ion transport"/>
    <property type="evidence" value="ECO:0007669"/>
    <property type="project" value="UniProtKB-KW"/>
</dbReference>
<dbReference type="Gene3D" id="2.170.130.10">
    <property type="entry name" value="TonB-dependent receptor, plug domain"/>
    <property type="match status" value="1"/>
</dbReference>
<feature type="compositionally biased region" description="Basic and acidic residues" evidence="12">
    <location>
        <begin position="1"/>
        <end position="16"/>
    </location>
</feature>